<keyword evidence="7 9" id="KW-0067">ATP-binding</keyword>
<dbReference type="InterPro" id="IPR015947">
    <property type="entry name" value="PUA-like_sf"/>
</dbReference>
<evidence type="ECO:0000256" key="11">
    <source>
        <dbReference type="PIRSR" id="PIRSR001174-1"/>
    </source>
</evidence>
<dbReference type="Gene3D" id="1.10.8.60">
    <property type="match status" value="1"/>
</dbReference>
<evidence type="ECO:0000313" key="18">
    <source>
        <dbReference type="Proteomes" id="UP000051096"/>
    </source>
</evidence>
<accession>A0A0S8G8Z4</accession>
<dbReference type="InterPro" id="IPR008268">
    <property type="entry name" value="Peptidase_S16_AS"/>
</dbReference>
<evidence type="ECO:0000256" key="13">
    <source>
        <dbReference type="PROSITE-ProRule" id="PRU01122"/>
    </source>
</evidence>
<dbReference type="PRINTS" id="PR00830">
    <property type="entry name" value="ENDOLAPTASE"/>
</dbReference>
<dbReference type="Gene3D" id="1.20.58.1480">
    <property type="match status" value="1"/>
</dbReference>
<dbReference type="Pfam" id="PF02190">
    <property type="entry name" value="LON_substr_bdg"/>
    <property type="match status" value="1"/>
</dbReference>
<dbReference type="PROSITE" id="PS51787">
    <property type="entry name" value="LON_N"/>
    <property type="match status" value="1"/>
</dbReference>
<evidence type="ECO:0000259" key="16">
    <source>
        <dbReference type="PROSITE" id="PS51787"/>
    </source>
</evidence>
<dbReference type="InterPro" id="IPR020568">
    <property type="entry name" value="Ribosomal_Su5_D2-typ_SF"/>
</dbReference>
<feature type="active site" evidence="9 11">
    <location>
        <position position="684"/>
    </location>
</feature>
<evidence type="ECO:0000256" key="2">
    <source>
        <dbReference type="ARBA" id="ARBA00022490"/>
    </source>
</evidence>
<dbReference type="EMBL" id="LJUO01000144">
    <property type="protein sequence ID" value="KPK68978.1"/>
    <property type="molecule type" value="Genomic_DNA"/>
</dbReference>
<dbReference type="InterPro" id="IPR027417">
    <property type="entry name" value="P-loop_NTPase"/>
</dbReference>
<evidence type="ECO:0000256" key="1">
    <source>
        <dbReference type="ARBA" id="ARBA00004496"/>
    </source>
</evidence>
<feature type="active site" evidence="9 11">
    <location>
        <position position="727"/>
    </location>
</feature>
<proteinExistence type="evidence at transcript level"/>
<evidence type="ECO:0000256" key="8">
    <source>
        <dbReference type="ARBA" id="ARBA00023016"/>
    </source>
</evidence>
<dbReference type="InterPro" id="IPR027065">
    <property type="entry name" value="Lon_Prtase"/>
</dbReference>
<dbReference type="SUPFAM" id="SSF52540">
    <property type="entry name" value="P-loop containing nucleoside triphosphate hydrolases"/>
    <property type="match status" value="1"/>
</dbReference>
<dbReference type="Pfam" id="PF22667">
    <property type="entry name" value="Lon_lid"/>
    <property type="match status" value="1"/>
</dbReference>
<name>A0A0S8G8Z4_UNCW3</name>
<dbReference type="EC" id="3.4.21.53" evidence="9 10"/>
<comment type="caution">
    <text evidence="17">The sequence shown here is derived from an EMBL/GenBank/DDBJ whole genome shotgun (WGS) entry which is preliminary data.</text>
</comment>
<feature type="binding site" evidence="9 12">
    <location>
        <begin position="361"/>
        <end position="368"/>
    </location>
    <ligand>
        <name>ATP</name>
        <dbReference type="ChEBI" id="CHEBI:30616"/>
    </ligand>
</feature>
<evidence type="ECO:0000256" key="5">
    <source>
        <dbReference type="ARBA" id="ARBA00022801"/>
    </source>
</evidence>
<dbReference type="InterPro" id="IPR054594">
    <property type="entry name" value="Lon_lid"/>
</dbReference>
<evidence type="ECO:0000313" key="17">
    <source>
        <dbReference type="EMBL" id="KPK68978.1"/>
    </source>
</evidence>
<dbReference type="Gene3D" id="3.30.230.10">
    <property type="match status" value="1"/>
</dbReference>
<evidence type="ECO:0000256" key="12">
    <source>
        <dbReference type="PIRSR" id="PIRSR001174-2"/>
    </source>
</evidence>
<comment type="similarity">
    <text evidence="9 10 13 14">Belongs to the peptidase S16 family.</text>
</comment>
<dbReference type="AlphaFoldDB" id="A0A0S8G8Z4"/>
<protein>
    <recommendedName>
        <fullName evidence="9 10">Lon protease</fullName>
        <ecNumber evidence="9 10">3.4.21.53</ecNumber>
    </recommendedName>
    <alternativeName>
        <fullName evidence="9">ATP-dependent protease La</fullName>
    </alternativeName>
</protein>
<dbReference type="SUPFAM" id="SSF88697">
    <property type="entry name" value="PUA domain-like"/>
    <property type="match status" value="1"/>
</dbReference>
<dbReference type="InterPro" id="IPR004815">
    <property type="entry name" value="Lon_bac/euk-typ"/>
</dbReference>
<dbReference type="Gene3D" id="1.20.5.5270">
    <property type="match status" value="1"/>
</dbReference>
<dbReference type="InterPro" id="IPR046336">
    <property type="entry name" value="Lon_prtase_N_sf"/>
</dbReference>
<dbReference type="InterPro" id="IPR003959">
    <property type="entry name" value="ATPase_AAA_core"/>
</dbReference>
<evidence type="ECO:0000256" key="7">
    <source>
        <dbReference type="ARBA" id="ARBA00022840"/>
    </source>
</evidence>
<dbReference type="GO" id="GO:0005524">
    <property type="term" value="F:ATP binding"/>
    <property type="evidence" value="ECO:0007669"/>
    <property type="project" value="UniProtKB-UniRule"/>
</dbReference>
<keyword evidence="2 9" id="KW-0963">Cytoplasm</keyword>
<dbReference type="InterPro" id="IPR008269">
    <property type="entry name" value="Lon_proteolytic"/>
</dbReference>
<dbReference type="GO" id="GO:0004176">
    <property type="term" value="F:ATP-dependent peptidase activity"/>
    <property type="evidence" value="ECO:0007669"/>
    <property type="project" value="UniProtKB-UniRule"/>
</dbReference>
<dbReference type="InterPro" id="IPR014721">
    <property type="entry name" value="Ribsml_uS5_D2-typ_fold_subgr"/>
</dbReference>
<evidence type="ECO:0000256" key="3">
    <source>
        <dbReference type="ARBA" id="ARBA00022670"/>
    </source>
</evidence>
<evidence type="ECO:0000256" key="6">
    <source>
        <dbReference type="ARBA" id="ARBA00022825"/>
    </source>
</evidence>
<dbReference type="FunFam" id="1.20.5.5270:FF:000002">
    <property type="entry name" value="Lon protease homolog"/>
    <property type="match status" value="1"/>
</dbReference>
<dbReference type="FunFam" id="3.40.50.300:FF:000382">
    <property type="entry name" value="Lon protease homolog 2, peroxisomal"/>
    <property type="match status" value="1"/>
</dbReference>
<feature type="domain" description="Lon N-terminal" evidence="16">
    <location>
        <begin position="16"/>
        <end position="209"/>
    </location>
</feature>
<dbReference type="Pfam" id="PF00004">
    <property type="entry name" value="AAA"/>
    <property type="match status" value="1"/>
</dbReference>
<comment type="subunit">
    <text evidence="9 10">Homohexamer. Organized in a ring with a central cavity.</text>
</comment>
<comment type="catalytic activity">
    <reaction evidence="9 10 13">
        <text>Hydrolysis of proteins in presence of ATP.</text>
        <dbReference type="EC" id="3.4.21.53"/>
    </reaction>
</comment>
<dbReference type="CDD" id="cd19500">
    <property type="entry name" value="RecA-like_Lon"/>
    <property type="match status" value="1"/>
</dbReference>
<dbReference type="GO" id="GO:0006515">
    <property type="term" value="P:protein quality control for misfolded or incompletely synthesized proteins"/>
    <property type="evidence" value="ECO:0007669"/>
    <property type="project" value="UniProtKB-UniRule"/>
</dbReference>
<sequence length="782" mass="87535">MKRVPAKDSVMIPGEIGIIPIKGGVVFPEQIVPLVIHTQKLAKLIDEILTTNKLAGALTQRNQEIEEPTPHQVYETGCVIQINKMLRFPDGTIRLLIKGLKRFKVSSFTQAQPYLKARITLLPSEYKKTMALEALMRNVVSMFQHLVSLAPYLPDELGAIVLNIDDPDRLADFVTSYTNFEFAEKQTLLETLDVKERINKLIPMLQKEISILELGVKIRSQVKTELDKGQREFYLREQLKAIQKELGEGDEQTREIEELRKKITEAQMPEHIEQVAFKELDRLSKIPPQAAEYTVARTYIDWLIAVPWNRSTKDNLDIKRAKRILDEDHYDLQKVKERVLEYLAVKKLKPDSRGSILCFIGPPGVGKTSLGKSIARALGRKFVRVSLGGIRDEAEIRGHRRTYVGALPGRIIQLIKSCGSNNPVFMLDEIDKVGADFRGDPSSALLEVLDPEQNSTFSDHYLEVPFDLSNVMFIATGNIIDPIIPALKDRMEIIQLPGYIMEEKVEIAKRYLIPRRITESGLKSRQIHFSKTAIKSIVTSYTKEAGVRNLEREIGSICRKVAKRFAEGKHEDVRISAKNVAQYLGPPKTYSEIAARKGQIGVTTGLAWTPFGGEILFIESIKMRGKSSLILTGLLGDVMKESCHAALSHLKAKLPSWNIHEDALKDIDIHVHIPSGAIPKDGPSAGLAVVMSMASLMRCQVIDSKIASSGEITLTGRVLPVGGIKEKVIAAKRAGIETIILPKDNEKDLIEIPQHVKAGLTFNFVSTIDQALRRVFPSRKKK</sequence>
<dbReference type="GO" id="GO:0043565">
    <property type="term" value="F:sequence-specific DNA binding"/>
    <property type="evidence" value="ECO:0007669"/>
    <property type="project" value="UniProtKB-UniRule"/>
</dbReference>
<keyword evidence="3 9" id="KW-0645">Protease</keyword>
<evidence type="ECO:0000256" key="14">
    <source>
        <dbReference type="RuleBase" id="RU000591"/>
    </source>
</evidence>
<evidence type="ECO:0000256" key="10">
    <source>
        <dbReference type="PIRNR" id="PIRNR001174"/>
    </source>
</evidence>
<dbReference type="GO" id="GO:0034605">
    <property type="term" value="P:cellular response to heat"/>
    <property type="evidence" value="ECO:0007669"/>
    <property type="project" value="UniProtKB-UniRule"/>
</dbReference>
<dbReference type="InterPro" id="IPR027543">
    <property type="entry name" value="Lon_bac"/>
</dbReference>
<dbReference type="SMART" id="SM00382">
    <property type="entry name" value="AAA"/>
    <property type="match status" value="1"/>
</dbReference>
<organism evidence="17 18">
    <name type="scientific">candidate division WOR_3 bacterium SM23_60</name>
    <dbReference type="NCBI Taxonomy" id="1703780"/>
    <lineage>
        <taxon>Bacteria</taxon>
        <taxon>Bacteria division WOR-3</taxon>
    </lineage>
</organism>
<comment type="subcellular location">
    <subcellularLocation>
        <location evidence="1 9 10">Cytoplasm</location>
    </subcellularLocation>
</comment>
<dbReference type="PROSITE" id="PS51786">
    <property type="entry name" value="LON_PROTEOLYTIC"/>
    <property type="match status" value="1"/>
</dbReference>
<evidence type="ECO:0000256" key="4">
    <source>
        <dbReference type="ARBA" id="ARBA00022741"/>
    </source>
</evidence>
<dbReference type="PATRIC" id="fig|1703780.3.peg.1658"/>
<evidence type="ECO:0000256" key="9">
    <source>
        <dbReference type="HAMAP-Rule" id="MF_01973"/>
    </source>
</evidence>
<dbReference type="GO" id="GO:0016887">
    <property type="term" value="F:ATP hydrolysis activity"/>
    <property type="evidence" value="ECO:0007669"/>
    <property type="project" value="UniProtKB-UniRule"/>
</dbReference>
<dbReference type="PIRSF" id="PIRSF001174">
    <property type="entry name" value="Lon_proteas"/>
    <property type="match status" value="1"/>
</dbReference>
<reference evidence="17 18" key="1">
    <citation type="journal article" date="2015" name="Microbiome">
        <title>Genomic resolution of linkages in carbon, nitrogen, and sulfur cycling among widespread estuary sediment bacteria.</title>
        <authorList>
            <person name="Baker B.J."/>
            <person name="Lazar C.S."/>
            <person name="Teske A.P."/>
            <person name="Dick G.J."/>
        </authorList>
    </citation>
    <scope>NUCLEOTIDE SEQUENCE [LARGE SCALE GENOMIC DNA]</scope>
    <source>
        <strain evidence="17">SM23_60</strain>
    </source>
</reference>
<dbReference type="Proteomes" id="UP000051096">
    <property type="component" value="Unassembled WGS sequence"/>
</dbReference>
<comment type="induction">
    <text evidence="9">By heat shock.</text>
</comment>
<dbReference type="Pfam" id="PF05362">
    <property type="entry name" value="Lon_C"/>
    <property type="match status" value="1"/>
</dbReference>
<gene>
    <name evidence="9" type="primary">lon</name>
    <name evidence="17" type="ORF">AMJ87_11140</name>
</gene>
<keyword evidence="4 9" id="KW-0547">Nucleotide-binding</keyword>
<dbReference type="NCBIfam" id="TIGR00763">
    <property type="entry name" value="lon"/>
    <property type="match status" value="1"/>
</dbReference>
<dbReference type="InterPro" id="IPR003593">
    <property type="entry name" value="AAA+_ATPase"/>
</dbReference>
<keyword evidence="6 9" id="KW-0720">Serine protease</keyword>
<feature type="domain" description="Lon proteolytic" evidence="15">
    <location>
        <begin position="597"/>
        <end position="778"/>
    </location>
</feature>
<dbReference type="GO" id="GO:0004252">
    <property type="term" value="F:serine-type endopeptidase activity"/>
    <property type="evidence" value="ECO:0007669"/>
    <property type="project" value="UniProtKB-UniRule"/>
</dbReference>
<dbReference type="Gene3D" id="2.30.130.40">
    <property type="entry name" value="LON domain-like"/>
    <property type="match status" value="1"/>
</dbReference>
<dbReference type="SMART" id="SM00464">
    <property type="entry name" value="LON"/>
    <property type="match status" value="1"/>
</dbReference>
<keyword evidence="5 9" id="KW-0378">Hydrolase</keyword>
<keyword evidence="8 9" id="KW-0346">Stress response</keyword>
<dbReference type="PANTHER" id="PTHR10046">
    <property type="entry name" value="ATP DEPENDENT LON PROTEASE FAMILY MEMBER"/>
    <property type="match status" value="1"/>
</dbReference>
<dbReference type="PROSITE" id="PS01046">
    <property type="entry name" value="LON_SER"/>
    <property type="match status" value="1"/>
</dbReference>
<dbReference type="InterPro" id="IPR003111">
    <property type="entry name" value="Lon_prtase_N"/>
</dbReference>
<dbReference type="GO" id="GO:0005737">
    <property type="term" value="C:cytoplasm"/>
    <property type="evidence" value="ECO:0007669"/>
    <property type="project" value="UniProtKB-SubCell"/>
</dbReference>
<dbReference type="HAMAP" id="MF_01973">
    <property type="entry name" value="lon_bact"/>
    <property type="match status" value="1"/>
</dbReference>
<dbReference type="SUPFAM" id="SSF54211">
    <property type="entry name" value="Ribosomal protein S5 domain 2-like"/>
    <property type="match status" value="1"/>
</dbReference>
<evidence type="ECO:0000259" key="15">
    <source>
        <dbReference type="PROSITE" id="PS51786"/>
    </source>
</evidence>
<dbReference type="Gene3D" id="3.40.50.300">
    <property type="entry name" value="P-loop containing nucleotide triphosphate hydrolases"/>
    <property type="match status" value="1"/>
</dbReference>
<comment type="function">
    <text evidence="9">ATP-dependent serine protease that mediates the selective degradation of mutant and abnormal proteins as well as certain short-lived regulatory proteins. Required for cellular homeostasis and for survival from DNA damage and developmental changes induced by stress. Degrades polypeptides processively to yield small peptide fragments that are 5 to 10 amino acids long. Binds to DNA in a double-stranded, site-specific manner.</text>
</comment>